<dbReference type="Gene3D" id="2.170.130.10">
    <property type="entry name" value="TonB-dependent receptor, plug domain"/>
    <property type="match status" value="1"/>
</dbReference>
<comment type="caution">
    <text evidence="14">The sequence shown here is derived from an EMBL/GenBank/DDBJ whole genome shotgun (WGS) entry which is preliminary data.</text>
</comment>
<evidence type="ECO:0000256" key="6">
    <source>
        <dbReference type="ARBA" id="ARBA00023077"/>
    </source>
</evidence>
<sequence length="794" mass="90471">MKFYLIFWFSLLGITGIHAQSTFRVEGKTIDFHNSSPLANAEVRIGNHKTVSDAEGIFVFKSIPEGLQILTAKHPDCDIFTEELTVDRPLRLTIKLEHHATEIEEVQISSATRSKSLLSVSTLSKEDISQNSSENLGNLLRSISGVSTLKTGNNIVKPVIHGLYGSRILIFNNGVRMAEQEWGSEHAPSIETTAFNRINVVKGAGMLKYGGDAAGGTVLLEPRIFPAKDTLTGNATLSFISNGRGVKTGVQLARTWENRWFVTAGGTYKKLGDLYIPRHTLQNTGAEEHSLNFSFGKRSFMQGIELSYSHINQEFGIFRGAHLGGSEDFYRALSNEKSVYLDDFQYQIQHPKQEVGHHIAKMEMYKRFYNAGKFSLQYAFQLNHRKEYDIRRGEYSTLPAMDLKLMTHNLKFGHLLEREKWQIESGIEGNFQDNFPDPSTQARRLIPDYLRYDAGIFSVFQYQFSDQLKAEAGLRYDFTQYDAYKYYDRSEWDQRFADRFPQFVMSESGSRILVRPQLQFHNIAVNAGIRFAPSEFFSGTFNLSRTSRTPNAAELFADGLHHSAAIIEKGDLSLQQEESYHINFSAATKLNILNGLQLEVSPYLLFSDNFINQLPTGIQNSNRGVFMIWDYQQTRARIFGVDADLELGINDLLTWISRFSALRGDDLKNEEPLILMMPAHFRNTIEWKSKNDSRLFFKLENETVMKQHRFPIRNQTLDVIENGAIVSKTLDTSSTPSAYSLFHFSAGMGILKNFNINVTVNNLLNTEYRDALNRLRYFAPELGRSLILNLHYQF</sequence>
<dbReference type="RefSeq" id="WP_114302452.1">
    <property type="nucleotide sequence ID" value="NZ_QPIE01000001.1"/>
</dbReference>
<keyword evidence="2 10" id="KW-0813">Transport</keyword>
<dbReference type="AlphaFoldDB" id="A0A368N289"/>
<keyword evidence="8 14" id="KW-0675">Receptor</keyword>
<keyword evidence="3 10" id="KW-1134">Transmembrane beta strand</keyword>
<evidence type="ECO:0000256" key="2">
    <source>
        <dbReference type="ARBA" id="ARBA00022448"/>
    </source>
</evidence>
<keyword evidence="9 10" id="KW-0998">Cell outer membrane</keyword>
<evidence type="ECO:0000256" key="5">
    <source>
        <dbReference type="ARBA" id="ARBA00022729"/>
    </source>
</evidence>
<keyword evidence="4 10" id="KW-0812">Transmembrane</keyword>
<keyword evidence="15" id="KW-1185">Reference proteome</keyword>
<evidence type="ECO:0000256" key="9">
    <source>
        <dbReference type="ARBA" id="ARBA00023237"/>
    </source>
</evidence>
<keyword evidence="7 10" id="KW-0472">Membrane</keyword>
<dbReference type="InterPro" id="IPR037066">
    <property type="entry name" value="Plug_dom_sf"/>
</dbReference>
<protein>
    <submittedName>
        <fullName evidence="14">TonB-dependent receptor</fullName>
    </submittedName>
</protein>
<evidence type="ECO:0000256" key="8">
    <source>
        <dbReference type="ARBA" id="ARBA00023170"/>
    </source>
</evidence>
<dbReference type="GO" id="GO:0015344">
    <property type="term" value="F:siderophore uptake transmembrane transporter activity"/>
    <property type="evidence" value="ECO:0007669"/>
    <property type="project" value="TreeGrafter"/>
</dbReference>
<gene>
    <name evidence="14" type="ORF">DQ356_00130</name>
</gene>
<dbReference type="InterPro" id="IPR036942">
    <property type="entry name" value="Beta-barrel_TonB_sf"/>
</dbReference>
<dbReference type="OrthoDB" id="9795928at2"/>
<organism evidence="14 15">
    <name type="scientific">Chryseobacterium lacus</name>
    <dbReference type="NCBI Taxonomy" id="2058346"/>
    <lineage>
        <taxon>Bacteria</taxon>
        <taxon>Pseudomonadati</taxon>
        <taxon>Bacteroidota</taxon>
        <taxon>Flavobacteriia</taxon>
        <taxon>Flavobacteriales</taxon>
        <taxon>Weeksellaceae</taxon>
        <taxon>Chryseobacterium group</taxon>
        <taxon>Chryseobacterium</taxon>
    </lineage>
</organism>
<dbReference type="PROSITE" id="PS01156">
    <property type="entry name" value="TONB_DEPENDENT_REC_2"/>
    <property type="match status" value="1"/>
</dbReference>
<evidence type="ECO:0000313" key="15">
    <source>
        <dbReference type="Proteomes" id="UP000252172"/>
    </source>
</evidence>
<dbReference type="GO" id="GO:0009279">
    <property type="term" value="C:cell outer membrane"/>
    <property type="evidence" value="ECO:0007669"/>
    <property type="project" value="UniProtKB-SubCell"/>
</dbReference>
<keyword evidence="6 11" id="KW-0798">TonB box</keyword>
<evidence type="ECO:0000313" key="14">
    <source>
        <dbReference type="EMBL" id="RCU44677.1"/>
    </source>
</evidence>
<dbReference type="EMBL" id="QPIE01000001">
    <property type="protein sequence ID" value="RCU44677.1"/>
    <property type="molecule type" value="Genomic_DNA"/>
</dbReference>
<evidence type="ECO:0000256" key="3">
    <source>
        <dbReference type="ARBA" id="ARBA00022452"/>
    </source>
</evidence>
<dbReference type="PANTHER" id="PTHR30069">
    <property type="entry name" value="TONB-DEPENDENT OUTER MEMBRANE RECEPTOR"/>
    <property type="match status" value="1"/>
</dbReference>
<dbReference type="GO" id="GO:0044718">
    <property type="term" value="P:siderophore transmembrane transport"/>
    <property type="evidence" value="ECO:0007669"/>
    <property type="project" value="TreeGrafter"/>
</dbReference>
<name>A0A368N289_9FLAO</name>
<dbReference type="PANTHER" id="PTHR30069:SF29">
    <property type="entry name" value="HEMOGLOBIN AND HEMOGLOBIN-HAPTOGLOBIN-BINDING PROTEIN 1-RELATED"/>
    <property type="match status" value="1"/>
</dbReference>
<feature type="domain" description="TonB-dependent receptor plug" evidence="13">
    <location>
        <begin position="115"/>
        <end position="217"/>
    </location>
</feature>
<dbReference type="SUPFAM" id="SSF49464">
    <property type="entry name" value="Carboxypeptidase regulatory domain-like"/>
    <property type="match status" value="1"/>
</dbReference>
<dbReference type="InterPro" id="IPR010917">
    <property type="entry name" value="TonB_rcpt_CS"/>
</dbReference>
<comment type="similarity">
    <text evidence="10 11">Belongs to the TonB-dependent receptor family.</text>
</comment>
<dbReference type="InterPro" id="IPR000531">
    <property type="entry name" value="Beta-barrel_TonB"/>
</dbReference>
<evidence type="ECO:0000256" key="10">
    <source>
        <dbReference type="PROSITE-ProRule" id="PRU01360"/>
    </source>
</evidence>
<dbReference type="Proteomes" id="UP000252172">
    <property type="component" value="Unassembled WGS sequence"/>
</dbReference>
<keyword evidence="5" id="KW-0732">Signal</keyword>
<reference evidence="14 15" key="1">
    <citation type="submission" date="2018-07" db="EMBL/GenBank/DDBJ databases">
        <title>Chryseobacterium lacus sp. nov., isolated from lake water.</title>
        <authorList>
            <person name="Li C.-M."/>
        </authorList>
    </citation>
    <scope>NUCLEOTIDE SEQUENCE [LARGE SCALE GENOMIC DNA]</scope>
    <source>
        <strain evidence="14 15">YLOS41</strain>
    </source>
</reference>
<accession>A0A368N289</accession>
<dbReference type="InterPro" id="IPR008969">
    <property type="entry name" value="CarboxyPept-like_regulatory"/>
</dbReference>
<evidence type="ECO:0000259" key="12">
    <source>
        <dbReference type="Pfam" id="PF00593"/>
    </source>
</evidence>
<dbReference type="SUPFAM" id="SSF56935">
    <property type="entry name" value="Porins"/>
    <property type="match status" value="1"/>
</dbReference>
<evidence type="ECO:0000256" key="4">
    <source>
        <dbReference type="ARBA" id="ARBA00022692"/>
    </source>
</evidence>
<evidence type="ECO:0000259" key="13">
    <source>
        <dbReference type="Pfam" id="PF07715"/>
    </source>
</evidence>
<dbReference type="InterPro" id="IPR012910">
    <property type="entry name" value="Plug_dom"/>
</dbReference>
<dbReference type="PROSITE" id="PS52016">
    <property type="entry name" value="TONB_DEPENDENT_REC_3"/>
    <property type="match status" value="1"/>
</dbReference>
<dbReference type="Pfam" id="PF00593">
    <property type="entry name" value="TonB_dep_Rec_b-barrel"/>
    <property type="match status" value="1"/>
</dbReference>
<proteinExistence type="inferred from homology"/>
<evidence type="ECO:0000256" key="7">
    <source>
        <dbReference type="ARBA" id="ARBA00023136"/>
    </source>
</evidence>
<dbReference type="InterPro" id="IPR039426">
    <property type="entry name" value="TonB-dep_rcpt-like"/>
</dbReference>
<feature type="domain" description="TonB-dependent receptor-like beta-barrel" evidence="12">
    <location>
        <begin position="305"/>
        <end position="763"/>
    </location>
</feature>
<evidence type="ECO:0000256" key="11">
    <source>
        <dbReference type="RuleBase" id="RU003357"/>
    </source>
</evidence>
<dbReference type="Gene3D" id="2.40.170.20">
    <property type="entry name" value="TonB-dependent receptor, beta-barrel domain"/>
    <property type="match status" value="1"/>
</dbReference>
<dbReference type="Pfam" id="PF07715">
    <property type="entry name" value="Plug"/>
    <property type="match status" value="1"/>
</dbReference>
<comment type="subcellular location">
    <subcellularLocation>
        <location evidence="1 10">Cell outer membrane</location>
        <topology evidence="1 10">Multi-pass membrane protein</topology>
    </subcellularLocation>
</comment>
<evidence type="ECO:0000256" key="1">
    <source>
        <dbReference type="ARBA" id="ARBA00004571"/>
    </source>
</evidence>